<reference evidence="2" key="2">
    <citation type="submission" date="2020-06" db="EMBL/GenBank/DDBJ databases">
        <title>Helianthus annuus Genome sequencing and assembly Release 2.</title>
        <authorList>
            <person name="Gouzy J."/>
            <person name="Langlade N."/>
            <person name="Munos S."/>
        </authorList>
    </citation>
    <scope>NUCLEOTIDE SEQUENCE</scope>
    <source>
        <tissue evidence="2">Leaves</tissue>
    </source>
</reference>
<reference evidence="2" key="1">
    <citation type="journal article" date="2017" name="Nature">
        <title>The sunflower genome provides insights into oil metabolism, flowering and Asterid evolution.</title>
        <authorList>
            <person name="Badouin H."/>
            <person name="Gouzy J."/>
            <person name="Grassa C.J."/>
            <person name="Murat F."/>
            <person name="Staton S.E."/>
            <person name="Cottret L."/>
            <person name="Lelandais-Briere C."/>
            <person name="Owens G.L."/>
            <person name="Carrere S."/>
            <person name="Mayjonade B."/>
            <person name="Legrand L."/>
            <person name="Gill N."/>
            <person name="Kane N.C."/>
            <person name="Bowers J.E."/>
            <person name="Hubner S."/>
            <person name="Bellec A."/>
            <person name="Berard A."/>
            <person name="Berges H."/>
            <person name="Blanchet N."/>
            <person name="Boniface M.C."/>
            <person name="Brunel D."/>
            <person name="Catrice O."/>
            <person name="Chaidir N."/>
            <person name="Claudel C."/>
            <person name="Donnadieu C."/>
            <person name="Faraut T."/>
            <person name="Fievet G."/>
            <person name="Helmstetter N."/>
            <person name="King M."/>
            <person name="Knapp S.J."/>
            <person name="Lai Z."/>
            <person name="Le Paslier M.C."/>
            <person name="Lippi Y."/>
            <person name="Lorenzon L."/>
            <person name="Mandel J.R."/>
            <person name="Marage G."/>
            <person name="Marchand G."/>
            <person name="Marquand E."/>
            <person name="Bret-Mestries E."/>
            <person name="Morien E."/>
            <person name="Nambeesan S."/>
            <person name="Nguyen T."/>
            <person name="Pegot-Espagnet P."/>
            <person name="Pouilly N."/>
            <person name="Raftis F."/>
            <person name="Sallet E."/>
            <person name="Schiex T."/>
            <person name="Thomas J."/>
            <person name="Vandecasteele C."/>
            <person name="Vares D."/>
            <person name="Vear F."/>
            <person name="Vautrin S."/>
            <person name="Crespi M."/>
            <person name="Mangin B."/>
            <person name="Burke J.M."/>
            <person name="Salse J."/>
            <person name="Munos S."/>
            <person name="Vincourt P."/>
            <person name="Rieseberg L.H."/>
            <person name="Langlade N.B."/>
        </authorList>
    </citation>
    <scope>NUCLEOTIDE SEQUENCE</scope>
    <source>
        <tissue evidence="2">Leaves</tissue>
    </source>
</reference>
<proteinExistence type="predicted"/>
<evidence type="ECO:0000256" key="1">
    <source>
        <dbReference type="SAM" id="Phobius"/>
    </source>
</evidence>
<dbReference type="EMBL" id="MNCJ02000317">
    <property type="protein sequence ID" value="KAF5817925.1"/>
    <property type="molecule type" value="Genomic_DNA"/>
</dbReference>
<organism evidence="2 3">
    <name type="scientific">Helianthus annuus</name>
    <name type="common">Common sunflower</name>
    <dbReference type="NCBI Taxonomy" id="4232"/>
    <lineage>
        <taxon>Eukaryota</taxon>
        <taxon>Viridiplantae</taxon>
        <taxon>Streptophyta</taxon>
        <taxon>Embryophyta</taxon>
        <taxon>Tracheophyta</taxon>
        <taxon>Spermatophyta</taxon>
        <taxon>Magnoliopsida</taxon>
        <taxon>eudicotyledons</taxon>
        <taxon>Gunneridae</taxon>
        <taxon>Pentapetalae</taxon>
        <taxon>asterids</taxon>
        <taxon>campanulids</taxon>
        <taxon>Asterales</taxon>
        <taxon>Asteraceae</taxon>
        <taxon>Asteroideae</taxon>
        <taxon>Heliantheae alliance</taxon>
        <taxon>Heliantheae</taxon>
        <taxon>Helianthus</taxon>
    </lineage>
</organism>
<accession>A0A9K3NZL7</accession>
<keyword evidence="1" id="KW-1133">Transmembrane helix</keyword>
<dbReference type="Gramene" id="mRNA:HanXRQr2_Chr02g0058721">
    <property type="protein sequence ID" value="CDS:HanXRQr2_Chr02g0058721.1"/>
    <property type="gene ID" value="HanXRQr2_Chr02g0058721"/>
</dbReference>
<gene>
    <name evidence="2" type="ORF">HanXRQr2_Chr02g0058721</name>
</gene>
<evidence type="ECO:0000313" key="2">
    <source>
        <dbReference type="EMBL" id="KAF5817925.1"/>
    </source>
</evidence>
<dbReference type="AlphaFoldDB" id="A0A9K3NZL7"/>
<feature type="transmembrane region" description="Helical" evidence="1">
    <location>
        <begin position="6"/>
        <end position="30"/>
    </location>
</feature>
<keyword evidence="1" id="KW-0812">Transmembrane</keyword>
<protein>
    <submittedName>
        <fullName evidence="2">Uncharacterized protein</fullName>
    </submittedName>
</protein>
<keyword evidence="3" id="KW-1185">Reference proteome</keyword>
<evidence type="ECO:0000313" key="3">
    <source>
        <dbReference type="Proteomes" id="UP000215914"/>
    </source>
</evidence>
<name>A0A9K3NZL7_HELAN</name>
<dbReference type="Proteomes" id="UP000215914">
    <property type="component" value="Unassembled WGS sequence"/>
</dbReference>
<keyword evidence="1" id="KW-0472">Membrane</keyword>
<sequence length="69" mass="8246">MTICCLFMMFVCGIFFIVVQWFCKITLMILCPIQKYTVHTNNQFCWVLQLPTILYCSRHHVVTIMYFAV</sequence>
<comment type="caution">
    <text evidence="2">The sequence shown here is derived from an EMBL/GenBank/DDBJ whole genome shotgun (WGS) entry which is preliminary data.</text>
</comment>